<protein>
    <submittedName>
        <fullName evidence="1">DgyrCDS4133</fullName>
    </submittedName>
</protein>
<dbReference type="Gene3D" id="2.60.120.260">
    <property type="entry name" value="Galactose-binding domain-like"/>
    <property type="match status" value="2"/>
</dbReference>
<dbReference type="EMBL" id="CAJFCJ010000005">
    <property type="protein sequence ID" value="CAD5115128.1"/>
    <property type="molecule type" value="Genomic_DNA"/>
</dbReference>
<organism evidence="1 2">
    <name type="scientific">Dimorphilus gyrociliatus</name>
    <dbReference type="NCBI Taxonomy" id="2664684"/>
    <lineage>
        <taxon>Eukaryota</taxon>
        <taxon>Metazoa</taxon>
        <taxon>Spiralia</taxon>
        <taxon>Lophotrochozoa</taxon>
        <taxon>Annelida</taxon>
        <taxon>Polychaeta</taxon>
        <taxon>Polychaeta incertae sedis</taxon>
        <taxon>Dinophilidae</taxon>
        <taxon>Dimorphilus</taxon>
    </lineage>
</organism>
<name>A0A7I8VFI6_9ANNE</name>
<dbReference type="InterPro" id="IPR008979">
    <property type="entry name" value="Galactose-bd-like_sf"/>
</dbReference>
<dbReference type="Proteomes" id="UP000549394">
    <property type="component" value="Unassembled WGS sequence"/>
</dbReference>
<dbReference type="InterPro" id="IPR051941">
    <property type="entry name" value="BG_Antigen-Binding_Lectin"/>
</dbReference>
<reference evidence="1 2" key="1">
    <citation type="submission" date="2020-08" db="EMBL/GenBank/DDBJ databases">
        <authorList>
            <person name="Hejnol A."/>
        </authorList>
    </citation>
    <scope>NUCLEOTIDE SEQUENCE [LARGE SCALE GENOMIC DNA]</scope>
</reference>
<dbReference type="SUPFAM" id="SSF49785">
    <property type="entry name" value="Galactose-binding domain-like"/>
    <property type="match status" value="2"/>
</dbReference>
<comment type="caution">
    <text evidence="1">The sequence shown here is derived from an EMBL/GenBank/DDBJ whole genome shotgun (WGS) entry which is preliminary data.</text>
</comment>
<dbReference type="PANTHER" id="PTHR45713:SF6">
    <property type="entry name" value="F5_8 TYPE C DOMAIN-CONTAINING PROTEIN"/>
    <property type="match status" value="1"/>
</dbReference>
<evidence type="ECO:0000313" key="1">
    <source>
        <dbReference type="EMBL" id="CAD5115128.1"/>
    </source>
</evidence>
<sequence>MSFPIEKECTSQKSCSILEECVDGKCKCTLENAQNVCQDSGKLIFLENKQAKLIGTPWKTVTSIGKCYDECLKSDINECVGVHVLEDNNTIQCAIYNTVIFPLLPKNTSLLILRKDKKLGVCGQNSSIIPPTPECYSLLWNQNGCNSKPFQPTPNQSSMSIDEFEKFAKTSFNLAAAKFDKNSDNEYYRLICYDKTVHDYINIAFRRKISYSGQFESYLYHPTHAIDGFTNSDITLGGCVILKPTNTIKSKLEIELSGYHLVKKLIIWPTNQKANQLLAIYIPDSYNVCADDIQMKNDTETIIYCRNLKLRRYSKVVIQQKLQTDLQLCEIEIYSENIAHKKPVYSSYADYSIQSFVDGGQTYYNALRIGDGYSMAINLLGYYNVYAIDIKPSSTSLDTFKDFIMELSDINPFSPNQSITYTFCAEKDSTILTSNFFTSFICPKGGVKGQFVHFYKDDNLVNSFNILEIEIVGKLLKRLSNNETNLLSHKPTWSSSYSQLSSSASTLTDANYETVFRSAMEDNPWARIDLLGKYKIFKMAILNIGNNWQSRSQNIQGVISEKKDFPITNWSNHSQLCFNNNKHFLSGEYRIWNCKQPLPVGRYAVFFVSGQGQYLNVFEVEAYGEEIVDKHFSLLPIIKADRNSQSAGFSDMISENLYPLKAIDRLSSNFIGAKPYFSCTGSFKENTEGRFTVYLDNNYLIHQIVLLLPLVQSSFSFCI</sequence>
<dbReference type="OrthoDB" id="6102375at2759"/>
<dbReference type="PANTHER" id="PTHR45713">
    <property type="entry name" value="FTP DOMAIN-CONTAINING PROTEIN"/>
    <property type="match status" value="1"/>
</dbReference>
<accession>A0A7I8VFI6</accession>
<proteinExistence type="predicted"/>
<keyword evidence="2" id="KW-1185">Reference proteome</keyword>
<evidence type="ECO:0000313" key="2">
    <source>
        <dbReference type="Proteomes" id="UP000549394"/>
    </source>
</evidence>
<dbReference type="AlphaFoldDB" id="A0A7I8VFI6"/>
<gene>
    <name evidence="1" type="ORF">DGYR_LOCUS3901</name>
</gene>